<comment type="similarity">
    <text evidence="11">Belongs to the peptidase M48 family.</text>
</comment>
<comment type="caution">
    <text evidence="14">The sequence shown here is derived from an EMBL/GenBank/DDBJ whole genome shotgun (WGS) entry which is preliminary data.</text>
</comment>
<evidence type="ECO:0000313" key="15">
    <source>
        <dbReference type="Proteomes" id="UP000676325"/>
    </source>
</evidence>
<feature type="domain" description="Peptidase M48" evidence="13">
    <location>
        <begin position="181"/>
        <end position="378"/>
    </location>
</feature>
<keyword evidence="15" id="KW-1185">Reference proteome</keyword>
<dbReference type="GO" id="GO:0046872">
    <property type="term" value="F:metal ion binding"/>
    <property type="evidence" value="ECO:0007669"/>
    <property type="project" value="UniProtKB-KW"/>
</dbReference>
<dbReference type="Gene3D" id="3.30.2010.10">
    <property type="entry name" value="Metalloproteases ('zincins'), catalytic domain"/>
    <property type="match status" value="1"/>
</dbReference>
<keyword evidence="7 11" id="KW-0862">Zinc</keyword>
<evidence type="ECO:0000256" key="1">
    <source>
        <dbReference type="ARBA" id="ARBA00004651"/>
    </source>
</evidence>
<evidence type="ECO:0000259" key="13">
    <source>
        <dbReference type="Pfam" id="PF01435"/>
    </source>
</evidence>
<dbReference type="InterPro" id="IPR050083">
    <property type="entry name" value="HtpX_protease"/>
</dbReference>
<evidence type="ECO:0000313" key="14">
    <source>
        <dbReference type="EMBL" id="MBR7830185.1"/>
    </source>
</evidence>
<comment type="cofactor">
    <cofactor evidence="11">
        <name>Zn(2+)</name>
        <dbReference type="ChEBI" id="CHEBI:29105"/>
    </cofactor>
    <text evidence="11">Binds 1 zinc ion per subunit.</text>
</comment>
<evidence type="ECO:0000256" key="5">
    <source>
        <dbReference type="ARBA" id="ARBA00022723"/>
    </source>
</evidence>
<evidence type="ECO:0000256" key="8">
    <source>
        <dbReference type="ARBA" id="ARBA00022989"/>
    </source>
</evidence>
<keyword evidence="2" id="KW-1003">Cell membrane</keyword>
<dbReference type="GO" id="GO:0006508">
    <property type="term" value="P:proteolysis"/>
    <property type="evidence" value="ECO:0007669"/>
    <property type="project" value="UniProtKB-KW"/>
</dbReference>
<feature type="transmembrane region" description="Helical" evidence="12">
    <location>
        <begin position="262"/>
        <end position="286"/>
    </location>
</feature>
<keyword evidence="6 11" id="KW-0378">Hydrolase</keyword>
<dbReference type="RefSeq" id="WP_212521314.1">
    <property type="nucleotide sequence ID" value="NZ_JAGSOH010000119.1"/>
</dbReference>
<dbReference type="GO" id="GO:0005886">
    <property type="term" value="C:plasma membrane"/>
    <property type="evidence" value="ECO:0007669"/>
    <property type="project" value="UniProtKB-SubCell"/>
</dbReference>
<evidence type="ECO:0000256" key="4">
    <source>
        <dbReference type="ARBA" id="ARBA00022692"/>
    </source>
</evidence>
<dbReference type="EMBL" id="JAGSOH010000119">
    <property type="protein sequence ID" value="MBR7830185.1"/>
    <property type="molecule type" value="Genomic_DNA"/>
</dbReference>
<accession>A0A941EGH7</accession>
<keyword evidence="4 12" id="KW-0812">Transmembrane</keyword>
<dbReference type="CDD" id="cd07328">
    <property type="entry name" value="M48_Ste24p_like"/>
    <property type="match status" value="1"/>
</dbReference>
<keyword evidence="3 11" id="KW-0645">Protease</keyword>
<dbReference type="GO" id="GO:0004222">
    <property type="term" value="F:metalloendopeptidase activity"/>
    <property type="evidence" value="ECO:0007669"/>
    <property type="project" value="InterPro"/>
</dbReference>
<evidence type="ECO:0000256" key="2">
    <source>
        <dbReference type="ARBA" id="ARBA00022475"/>
    </source>
</evidence>
<evidence type="ECO:0000256" key="6">
    <source>
        <dbReference type="ARBA" id="ARBA00022801"/>
    </source>
</evidence>
<evidence type="ECO:0000256" key="11">
    <source>
        <dbReference type="RuleBase" id="RU003983"/>
    </source>
</evidence>
<comment type="subcellular location">
    <subcellularLocation>
        <location evidence="1">Cell membrane</location>
        <topology evidence="1">Multi-pass membrane protein</topology>
    </subcellularLocation>
</comment>
<dbReference type="Proteomes" id="UP000676325">
    <property type="component" value="Unassembled WGS sequence"/>
</dbReference>
<organism evidence="14 15">
    <name type="scientific">Actinospica acidithermotolerans</name>
    <dbReference type="NCBI Taxonomy" id="2828514"/>
    <lineage>
        <taxon>Bacteria</taxon>
        <taxon>Bacillati</taxon>
        <taxon>Actinomycetota</taxon>
        <taxon>Actinomycetes</taxon>
        <taxon>Catenulisporales</taxon>
        <taxon>Actinospicaceae</taxon>
        <taxon>Actinospica</taxon>
    </lineage>
</organism>
<protein>
    <submittedName>
        <fullName evidence="14">M48 family metalloprotease</fullName>
        <ecNumber evidence="14">3.4.24.-</ecNumber>
    </submittedName>
</protein>
<sequence length="437" mass="47452">MPDGIELRDFRCPKCAETARLDPRFVQWCTSCGYNADPKPPELGNREVRRLAREYERSRRLFESLRTASSLRPTTAVGLSVTVLSGIVHLMGICLLVLPILLVVAAHEAGWSEVVLGICVLTFLAVGPRLPRRVNSNGGLDRASAPRFYELLDRCAAELGCAVPDQVRLGLSFNASTGRAGIRQRSYLLLGVPLWTVLSGQERIALLGHELAHQVNGDTTHGLWAASARRSLHAWTKLLDPRQTRFEEASDMRIAQTSGGGFTTLAALLTPAVLAVLFAPLFAVAVGCQALLGRLDLYCGQRAEYLADELGAQLAGSEALLGLLVKLGLAEAVGGFLTTSKNRSNAKRTEAASVLWPGLAEYVDSIPDTERRRRELLDRLRNTRTDVSHPANHLRIELTEARPRTPGVLKLSEDEWAAIDAELAPGYASAARGLLGA</sequence>
<dbReference type="AlphaFoldDB" id="A0A941EGH7"/>
<dbReference type="InterPro" id="IPR001915">
    <property type="entry name" value="Peptidase_M48"/>
</dbReference>
<evidence type="ECO:0000256" key="3">
    <source>
        <dbReference type="ARBA" id="ARBA00022670"/>
    </source>
</evidence>
<reference evidence="14" key="1">
    <citation type="submission" date="2021-04" db="EMBL/GenBank/DDBJ databases">
        <title>Genome based classification of Actinospica acidithermotolerans sp. nov., an actinobacterium isolated from an Indonesian hot spring.</title>
        <authorList>
            <person name="Kusuma A.B."/>
            <person name="Putra K.E."/>
            <person name="Nafisah S."/>
            <person name="Loh J."/>
            <person name="Nouioui I."/>
            <person name="Goodfellow M."/>
        </authorList>
    </citation>
    <scope>NUCLEOTIDE SEQUENCE</scope>
    <source>
        <strain evidence="14">MGRD01-02</strain>
    </source>
</reference>
<evidence type="ECO:0000256" key="10">
    <source>
        <dbReference type="ARBA" id="ARBA00023136"/>
    </source>
</evidence>
<proteinExistence type="inferred from homology"/>
<evidence type="ECO:0000256" key="12">
    <source>
        <dbReference type="SAM" id="Phobius"/>
    </source>
</evidence>
<feature type="transmembrane region" description="Helical" evidence="12">
    <location>
        <begin position="109"/>
        <end position="127"/>
    </location>
</feature>
<name>A0A941EGH7_9ACTN</name>
<dbReference type="PANTHER" id="PTHR43221">
    <property type="entry name" value="PROTEASE HTPX"/>
    <property type="match status" value="1"/>
</dbReference>
<keyword evidence="5" id="KW-0479">Metal-binding</keyword>
<evidence type="ECO:0000256" key="9">
    <source>
        <dbReference type="ARBA" id="ARBA00023049"/>
    </source>
</evidence>
<dbReference type="PANTHER" id="PTHR43221:SF1">
    <property type="entry name" value="PROTEASE HTPX"/>
    <property type="match status" value="1"/>
</dbReference>
<gene>
    <name evidence="14" type="ORF">KDK95_28030</name>
</gene>
<dbReference type="Pfam" id="PF01435">
    <property type="entry name" value="Peptidase_M48"/>
    <property type="match status" value="1"/>
</dbReference>
<keyword evidence="8 12" id="KW-1133">Transmembrane helix</keyword>
<keyword evidence="9 11" id="KW-0482">Metalloprotease</keyword>
<feature type="transmembrane region" description="Helical" evidence="12">
    <location>
        <begin position="76"/>
        <end position="103"/>
    </location>
</feature>
<keyword evidence="10 12" id="KW-0472">Membrane</keyword>
<dbReference type="EC" id="3.4.24.-" evidence="14"/>
<evidence type="ECO:0000256" key="7">
    <source>
        <dbReference type="ARBA" id="ARBA00022833"/>
    </source>
</evidence>